<keyword evidence="14" id="KW-1185">Reference proteome</keyword>
<dbReference type="InterPro" id="IPR023009">
    <property type="entry name" value="Tyrosine_recombinase_XerC/XerD"/>
</dbReference>
<evidence type="ECO:0000256" key="2">
    <source>
        <dbReference type="ARBA" id="ARBA00022490"/>
    </source>
</evidence>
<dbReference type="GO" id="GO:0006313">
    <property type="term" value="P:DNA transposition"/>
    <property type="evidence" value="ECO:0007669"/>
    <property type="project" value="UniProtKB-UniRule"/>
</dbReference>
<dbReference type="GO" id="GO:0051301">
    <property type="term" value="P:cell division"/>
    <property type="evidence" value="ECO:0007669"/>
    <property type="project" value="UniProtKB-KW"/>
</dbReference>
<dbReference type="Pfam" id="PF00589">
    <property type="entry name" value="Phage_integrase"/>
    <property type="match status" value="1"/>
</dbReference>
<dbReference type="GO" id="GO:0009037">
    <property type="term" value="F:tyrosine-based site-specific recombinase activity"/>
    <property type="evidence" value="ECO:0007669"/>
    <property type="project" value="UniProtKB-UniRule"/>
</dbReference>
<dbReference type="PANTHER" id="PTHR30349">
    <property type="entry name" value="PHAGE INTEGRASE-RELATED"/>
    <property type="match status" value="1"/>
</dbReference>
<protein>
    <recommendedName>
        <fullName evidence="9">Tyrosine recombinase XerC</fullName>
    </recommendedName>
</protein>
<comment type="subcellular location">
    <subcellularLocation>
        <location evidence="1 9">Cytoplasm</location>
    </subcellularLocation>
</comment>
<comment type="function">
    <text evidence="9">Site-specific tyrosine recombinase, which acts by catalyzing the cutting and rejoining of the recombining DNA molecules. The XerC-XerD complex is essential to convert dimers of the bacterial chromosome into monomers to permit their segregation at cell division. It also contributes to the segregational stability of plasmids.</text>
</comment>
<dbReference type="InterPro" id="IPR004107">
    <property type="entry name" value="Integrase_SAM-like_N"/>
</dbReference>
<evidence type="ECO:0000256" key="8">
    <source>
        <dbReference type="ARBA" id="ARBA00023306"/>
    </source>
</evidence>
<reference evidence="13 14" key="1">
    <citation type="submission" date="2014-08" db="EMBL/GenBank/DDBJ databases">
        <title>Complete genome sequence of Corynebacterium aquilae S-613T(T) (=DSM 44791(T)), isolated from the choana of a healthy golden eagle.</title>
        <authorList>
            <person name="Ruckert C."/>
            <person name="Albersmeier A."/>
            <person name="Winkler A."/>
            <person name="Kalinowski J."/>
        </authorList>
    </citation>
    <scope>NUCLEOTIDE SEQUENCE [LARGE SCALE GENOMIC DNA]</scope>
    <source>
        <strain evidence="13 14">S-613</strain>
    </source>
</reference>
<comment type="subunit">
    <text evidence="9">Forms a cyclic heterotetrameric complex composed of two molecules of XerC and two molecules of XerD.</text>
</comment>
<feature type="region of interest" description="Disordered" evidence="10">
    <location>
        <begin position="124"/>
        <end position="150"/>
    </location>
</feature>
<feature type="active site" description="O-(3'-phospho-DNA)-tyrosine intermediate" evidence="9">
    <location>
        <position position="297"/>
    </location>
</feature>
<feature type="active site" evidence="9">
    <location>
        <position position="265"/>
    </location>
</feature>
<keyword evidence="8 9" id="KW-0131">Cell cycle</keyword>
<dbReference type="PROSITE" id="PS51900">
    <property type="entry name" value="CB"/>
    <property type="match status" value="1"/>
</dbReference>
<feature type="active site" evidence="9">
    <location>
        <position position="262"/>
    </location>
</feature>
<dbReference type="InterPro" id="IPR010998">
    <property type="entry name" value="Integrase_recombinase_N"/>
</dbReference>
<evidence type="ECO:0000256" key="3">
    <source>
        <dbReference type="ARBA" id="ARBA00022618"/>
    </source>
</evidence>
<dbReference type="PANTHER" id="PTHR30349:SF77">
    <property type="entry name" value="TYROSINE RECOMBINASE XERC"/>
    <property type="match status" value="1"/>
</dbReference>
<name>A0A1L7CGX7_9CORY</name>
<dbReference type="InterPro" id="IPR002104">
    <property type="entry name" value="Integrase_catalytic"/>
</dbReference>
<evidence type="ECO:0000256" key="9">
    <source>
        <dbReference type="HAMAP-Rule" id="MF_01808"/>
    </source>
</evidence>
<feature type="active site" evidence="9">
    <location>
        <position position="169"/>
    </location>
</feature>
<dbReference type="InterPro" id="IPR044068">
    <property type="entry name" value="CB"/>
</dbReference>
<organism evidence="13 14">
    <name type="scientific">Corynebacterium aquilae DSM 44791</name>
    <dbReference type="NCBI Taxonomy" id="1431546"/>
    <lineage>
        <taxon>Bacteria</taxon>
        <taxon>Bacillati</taxon>
        <taxon>Actinomycetota</taxon>
        <taxon>Actinomycetes</taxon>
        <taxon>Mycobacteriales</taxon>
        <taxon>Corynebacteriaceae</taxon>
        <taxon>Corynebacterium</taxon>
    </lineage>
</organism>
<dbReference type="Pfam" id="PF02899">
    <property type="entry name" value="Phage_int_SAM_1"/>
    <property type="match status" value="1"/>
</dbReference>
<keyword evidence="5 9" id="KW-0229">DNA integration</keyword>
<evidence type="ECO:0000256" key="4">
    <source>
        <dbReference type="ARBA" id="ARBA00022829"/>
    </source>
</evidence>
<dbReference type="RefSeq" id="WP_075726638.1">
    <property type="nucleotide sequence ID" value="NZ_CP009245.1"/>
</dbReference>
<keyword evidence="4 9" id="KW-0159">Chromosome partition</keyword>
<evidence type="ECO:0000256" key="5">
    <source>
        <dbReference type="ARBA" id="ARBA00022908"/>
    </source>
</evidence>
<dbReference type="GO" id="GO:0003677">
    <property type="term" value="F:DNA binding"/>
    <property type="evidence" value="ECO:0007669"/>
    <property type="project" value="UniProtKB-UniRule"/>
</dbReference>
<evidence type="ECO:0000256" key="10">
    <source>
        <dbReference type="SAM" id="MobiDB-lite"/>
    </source>
</evidence>
<evidence type="ECO:0000256" key="7">
    <source>
        <dbReference type="ARBA" id="ARBA00023172"/>
    </source>
</evidence>
<dbReference type="KEGG" id="caqu:CAQU_07865"/>
<dbReference type="EMBL" id="CP009245">
    <property type="protein sequence ID" value="APT85003.1"/>
    <property type="molecule type" value="Genomic_DNA"/>
</dbReference>
<proteinExistence type="inferred from homology"/>
<gene>
    <name evidence="9" type="primary">xerC</name>
    <name evidence="13" type="ORF">CAQU_07865</name>
</gene>
<evidence type="ECO:0000259" key="11">
    <source>
        <dbReference type="PROSITE" id="PS51898"/>
    </source>
</evidence>
<keyword evidence="2 9" id="KW-0963">Cytoplasm</keyword>
<dbReference type="CDD" id="cd00798">
    <property type="entry name" value="INT_XerDC_C"/>
    <property type="match status" value="1"/>
</dbReference>
<dbReference type="GO" id="GO:0005737">
    <property type="term" value="C:cytoplasm"/>
    <property type="evidence" value="ECO:0007669"/>
    <property type="project" value="UniProtKB-SubCell"/>
</dbReference>
<dbReference type="OrthoDB" id="9801717at2"/>
<feature type="domain" description="Core-binding (CB)" evidence="12">
    <location>
        <begin position="6"/>
        <end position="87"/>
    </location>
</feature>
<evidence type="ECO:0000259" key="12">
    <source>
        <dbReference type="PROSITE" id="PS51900"/>
    </source>
</evidence>
<dbReference type="Proteomes" id="UP000185478">
    <property type="component" value="Chromosome"/>
</dbReference>
<feature type="active site" evidence="9">
    <location>
        <position position="193"/>
    </location>
</feature>
<dbReference type="STRING" id="1431546.CAQU_07865"/>
<evidence type="ECO:0000256" key="6">
    <source>
        <dbReference type="ARBA" id="ARBA00023125"/>
    </source>
</evidence>
<dbReference type="InterPro" id="IPR011010">
    <property type="entry name" value="DNA_brk_join_enz"/>
</dbReference>
<evidence type="ECO:0000313" key="14">
    <source>
        <dbReference type="Proteomes" id="UP000185478"/>
    </source>
</evidence>
<dbReference type="HAMAP" id="MF_01808">
    <property type="entry name" value="Recomb_XerC_XerD"/>
    <property type="match status" value="1"/>
</dbReference>
<dbReference type="AlphaFoldDB" id="A0A1L7CGX7"/>
<dbReference type="GO" id="GO:0007059">
    <property type="term" value="P:chromosome segregation"/>
    <property type="evidence" value="ECO:0007669"/>
    <property type="project" value="UniProtKB-UniRule"/>
</dbReference>
<dbReference type="Gene3D" id="1.10.150.130">
    <property type="match status" value="1"/>
</dbReference>
<dbReference type="Gene3D" id="1.10.443.10">
    <property type="entry name" value="Intergrase catalytic core"/>
    <property type="match status" value="1"/>
</dbReference>
<evidence type="ECO:0000256" key="1">
    <source>
        <dbReference type="ARBA" id="ARBA00004496"/>
    </source>
</evidence>
<dbReference type="InterPro" id="IPR013762">
    <property type="entry name" value="Integrase-like_cat_sf"/>
</dbReference>
<accession>A0A1L7CGX7</accession>
<dbReference type="PROSITE" id="PS51898">
    <property type="entry name" value="TYR_RECOMBINASE"/>
    <property type="match status" value="1"/>
</dbReference>
<feature type="active site" evidence="9">
    <location>
        <position position="288"/>
    </location>
</feature>
<feature type="domain" description="Tyr recombinase" evidence="11">
    <location>
        <begin position="125"/>
        <end position="310"/>
    </location>
</feature>
<dbReference type="InterPro" id="IPR050090">
    <property type="entry name" value="Tyrosine_recombinase_XerCD"/>
</dbReference>
<comment type="similarity">
    <text evidence="9">Belongs to the 'phage' integrase family. XerC subfamily.</text>
</comment>
<keyword evidence="7 9" id="KW-0233">DNA recombination</keyword>
<evidence type="ECO:0000313" key="13">
    <source>
        <dbReference type="EMBL" id="APT85003.1"/>
    </source>
</evidence>
<keyword evidence="6 9" id="KW-0238">DNA-binding</keyword>
<feature type="compositionally biased region" description="Basic and acidic residues" evidence="10">
    <location>
        <begin position="131"/>
        <end position="146"/>
    </location>
</feature>
<keyword evidence="3 9" id="KW-0132">Cell division</keyword>
<dbReference type="SUPFAM" id="SSF56349">
    <property type="entry name" value="DNA breaking-rejoining enzymes"/>
    <property type="match status" value="1"/>
</dbReference>
<sequence>MGRNDTPFHDAIHRFATYLDTVEGRSPNTINAYTRDLRDLATHITDPADFTLTTLRSWLAQGVQENLSRATLARRVASVRSFSTWAARHNIIAADEAARLVTPKPAKTLPTVLGHQAAAGLIDAANPTPQHPRDDEDHRNHAEPHTPQRAAQALRDQAMMELLYATGMRVAELVGLNIGDIDTRTCRATVTGKGNKQRTVPFGTPAAQAVENWLHNGRGHLATPGEKALFVGVRGKRIDQRQVRRIVEKLARDIDAQGLTPHGLRHTAATHLLDGGADLTTVQEVLGHASLNTTQIYTHVSTQRLREAFMQAHPRAREENN</sequence>